<name>A0ABN2T480_9ACTN</name>
<dbReference type="Gene3D" id="3.40.50.720">
    <property type="entry name" value="NAD(P)-binding Rossmann-like Domain"/>
    <property type="match status" value="1"/>
</dbReference>
<feature type="compositionally biased region" description="Low complexity" evidence="3">
    <location>
        <begin position="14"/>
        <end position="29"/>
    </location>
</feature>
<dbReference type="InterPro" id="IPR036291">
    <property type="entry name" value="NAD(P)-bd_dom_sf"/>
</dbReference>
<evidence type="ECO:0000313" key="5">
    <source>
        <dbReference type="EMBL" id="GAA1997775.1"/>
    </source>
</evidence>
<protein>
    <submittedName>
        <fullName evidence="5">3-oxoacyl-ACP reductase</fullName>
    </submittedName>
</protein>
<dbReference type="SUPFAM" id="SSF51735">
    <property type="entry name" value="NAD(P)-binding Rossmann-fold domains"/>
    <property type="match status" value="1"/>
</dbReference>
<dbReference type="InterPro" id="IPR057326">
    <property type="entry name" value="KR_dom"/>
</dbReference>
<dbReference type="PANTHER" id="PTHR42879:SF2">
    <property type="entry name" value="3-OXOACYL-[ACYL-CARRIER-PROTEIN] REDUCTASE FABG"/>
    <property type="match status" value="1"/>
</dbReference>
<dbReference type="PROSITE" id="PS00061">
    <property type="entry name" value="ADH_SHORT"/>
    <property type="match status" value="1"/>
</dbReference>
<dbReference type="InterPro" id="IPR020904">
    <property type="entry name" value="Sc_DH/Rdtase_CS"/>
</dbReference>
<dbReference type="PRINTS" id="PR00081">
    <property type="entry name" value="GDHRDH"/>
</dbReference>
<dbReference type="Pfam" id="PF00106">
    <property type="entry name" value="adh_short"/>
    <property type="match status" value="1"/>
</dbReference>
<gene>
    <name evidence="5" type="ORF">GCM10009838_73780</name>
</gene>
<evidence type="ECO:0000256" key="2">
    <source>
        <dbReference type="RuleBase" id="RU000363"/>
    </source>
</evidence>
<keyword evidence="6" id="KW-1185">Reference proteome</keyword>
<dbReference type="RefSeq" id="WP_344661832.1">
    <property type="nucleotide sequence ID" value="NZ_BAAAQM010000061.1"/>
</dbReference>
<proteinExistence type="inferred from homology"/>
<evidence type="ECO:0000259" key="4">
    <source>
        <dbReference type="SMART" id="SM00822"/>
    </source>
</evidence>
<feature type="compositionally biased region" description="Polar residues" evidence="3">
    <location>
        <begin position="1"/>
        <end position="10"/>
    </location>
</feature>
<dbReference type="SMART" id="SM00822">
    <property type="entry name" value="PKS_KR"/>
    <property type="match status" value="1"/>
</dbReference>
<accession>A0ABN2T480</accession>
<sequence length="294" mass="30191">MTADTGTPQHADTRTGIAGHTTGTHPHTHTATLPEAEAPGTALITGGTSGIGLAVAETLGELGHRVFLCSRHEDEVRTVVDKLRGRGVQADGVRADVTDRADVTALVQACVAAFGPIAVLVNNAGRGGGGITAELTDELWDDVIATNLTSVFRVTREVLARGGMLERGAGRVINIASTGGKQGVVFAAPYSASKHGVIGFTKALGLELAQSGVTVNAVCPGYVETPMAERVRQGYAAHWGTTTEDVLARFQAKIPLGRYASPREVAAMVAYLAGPAAAAVTAQALNVCGGLGNY</sequence>
<organism evidence="5 6">
    <name type="scientific">Catenulispora subtropica</name>
    <dbReference type="NCBI Taxonomy" id="450798"/>
    <lineage>
        <taxon>Bacteria</taxon>
        <taxon>Bacillati</taxon>
        <taxon>Actinomycetota</taxon>
        <taxon>Actinomycetes</taxon>
        <taxon>Catenulisporales</taxon>
        <taxon>Catenulisporaceae</taxon>
        <taxon>Catenulispora</taxon>
    </lineage>
</organism>
<dbReference type="EMBL" id="BAAAQM010000061">
    <property type="protein sequence ID" value="GAA1997775.1"/>
    <property type="molecule type" value="Genomic_DNA"/>
</dbReference>
<dbReference type="InterPro" id="IPR002347">
    <property type="entry name" value="SDR_fam"/>
</dbReference>
<dbReference type="PANTHER" id="PTHR42879">
    <property type="entry name" value="3-OXOACYL-(ACYL-CARRIER-PROTEIN) REDUCTASE"/>
    <property type="match status" value="1"/>
</dbReference>
<evidence type="ECO:0000313" key="6">
    <source>
        <dbReference type="Proteomes" id="UP001499854"/>
    </source>
</evidence>
<dbReference type="Proteomes" id="UP001499854">
    <property type="component" value="Unassembled WGS sequence"/>
</dbReference>
<feature type="region of interest" description="Disordered" evidence="3">
    <location>
        <begin position="1"/>
        <end position="29"/>
    </location>
</feature>
<comment type="caution">
    <text evidence="5">The sequence shown here is derived from an EMBL/GenBank/DDBJ whole genome shotgun (WGS) entry which is preliminary data.</text>
</comment>
<dbReference type="PRINTS" id="PR00080">
    <property type="entry name" value="SDRFAMILY"/>
</dbReference>
<evidence type="ECO:0000256" key="1">
    <source>
        <dbReference type="ARBA" id="ARBA00006484"/>
    </source>
</evidence>
<evidence type="ECO:0000256" key="3">
    <source>
        <dbReference type="SAM" id="MobiDB-lite"/>
    </source>
</evidence>
<reference evidence="5 6" key="1">
    <citation type="journal article" date="2019" name="Int. J. Syst. Evol. Microbiol.">
        <title>The Global Catalogue of Microorganisms (GCM) 10K type strain sequencing project: providing services to taxonomists for standard genome sequencing and annotation.</title>
        <authorList>
            <consortium name="The Broad Institute Genomics Platform"/>
            <consortium name="The Broad Institute Genome Sequencing Center for Infectious Disease"/>
            <person name="Wu L."/>
            <person name="Ma J."/>
        </authorList>
    </citation>
    <scope>NUCLEOTIDE SEQUENCE [LARGE SCALE GENOMIC DNA]</scope>
    <source>
        <strain evidence="5 6">JCM 16013</strain>
    </source>
</reference>
<dbReference type="InterPro" id="IPR050259">
    <property type="entry name" value="SDR"/>
</dbReference>
<comment type="similarity">
    <text evidence="1 2">Belongs to the short-chain dehydrogenases/reductases (SDR) family.</text>
</comment>
<feature type="domain" description="Ketoreductase" evidence="4">
    <location>
        <begin position="40"/>
        <end position="226"/>
    </location>
</feature>